<gene>
    <name evidence="5" type="ORF">F934_01543</name>
</gene>
<dbReference type="InterPro" id="IPR040198">
    <property type="entry name" value="Fido_containing"/>
</dbReference>
<sequence>MIPFKNTPYLLSEESEQKVLEKIKELEKRVILLRNSNILTDRTLESYYGAKRFEQVAESNAIEGSTLSIGETELAIVKGITITGHDPAYSKDAIALDNALTKLVELAKNREAKIDNFELNIIHGLILEDQIGAGIFRKEPVRISGASHIPPETHSEVLDAMTLWSEWSKLNSNVPSIIRAAILHAWLVHIHPFIDGNGRVARAITNLELIRSGFPPILIKKKDRDIYIDALSHSDEAGDLLPFFELIINKANDALIGLEIIAKQKDGYDPVAERIKLAHKKQLKIWENTVTLLSSAIDYIAETKYKDSAVQINVHKYETTLDIEDFEKVCSGTVPSQSWAFKIECTIPGFPVVKRLAWVGSRSFKLKKELGDESGPSIFWSRPNVEGFPTWITDESMALGKELTIKNGNGDSWFVWNKDQKIKKLGPTELAEFILEELIKEIML</sequence>
<evidence type="ECO:0000256" key="3">
    <source>
        <dbReference type="PIRSR" id="PIRSR640198-3"/>
    </source>
</evidence>
<dbReference type="Pfam" id="PF02661">
    <property type="entry name" value="Fic"/>
    <property type="match status" value="1"/>
</dbReference>
<feature type="domain" description="Fido" evidence="4">
    <location>
        <begin position="114"/>
        <end position="249"/>
    </location>
</feature>
<feature type="site" description="Important for autoinhibition of adenylyltransferase activity" evidence="3">
    <location>
        <position position="63"/>
    </location>
</feature>
<dbReference type="SUPFAM" id="SSF140931">
    <property type="entry name" value="Fic-like"/>
    <property type="match status" value="1"/>
</dbReference>
<dbReference type="RefSeq" id="WP_005053662.1">
    <property type="nucleotide sequence ID" value="NZ_KB849759.1"/>
</dbReference>
<keyword evidence="2" id="KW-0067">ATP-binding</keyword>
<dbReference type="PANTHER" id="PTHR13504">
    <property type="entry name" value="FIDO DOMAIN-CONTAINING PROTEIN DDB_G0283145"/>
    <property type="match status" value="1"/>
</dbReference>
<comment type="caution">
    <text evidence="5">The sequence shown here is derived from an EMBL/GenBank/DDBJ whole genome shotgun (WGS) entry which is preliminary data.</text>
</comment>
<dbReference type="Gene3D" id="1.10.3290.10">
    <property type="entry name" value="Fido-like domain"/>
    <property type="match status" value="1"/>
</dbReference>
<dbReference type="GO" id="GO:0005524">
    <property type="term" value="F:ATP binding"/>
    <property type="evidence" value="ECO:0007669"/>
    <property type="project" value="UniProtKB-KW"/>
</dbReference>
<feature type="active site" evidence="1">
    <location>
        <position position="191"/>
    </location>
</feature>
<proteinExistence type="predicted"/>
<evidence type="ECO:0000256" key="2">
    <source>
        <dbReference type="PIRSR" id="PIRSR640198-2"/>
    </source>
</evidence>
<dbReference type="OrthoDB" id="9807853at2"/>
<accession>N9FIR7</accession>
<dbReference type="PROSITE" id="PS51459">
    <property type="entry name" value="FIDO"/>
    <property type="match status" value="1"/>
</dbReference>
<evidence type="ECO:0000313" key="6">
    <source>
        <dbReference type="Proteomes" id="UP000018417"/>
    </source>
</evidence>
<dbReference type="PATRIC" id="fig|1217649.3.peg.1478"/>
<evidence type="ECO:0000313" key="5">
    <source>
        <dbReference type="EMBL" id="ENW04811.1"/>
    </source>
</evidence>
<dbReference type="Proteomes" id="UP000018417">
    <property type="component" value="Unassembled WGS sequence"/>
</dbReference>
<dbReference type="HOGENOM" id="CLU_616278_0_0_6"/>
<dbReference type="InterPro" id="IPR036597">
    <property type="entry name" value="Fido-like_dom_sf"/>
</dbReference>
<organism evidence="5 6">
    <name type="scientific">Acinetobacter beijerinckii ANC 3835</name>
    <dbReference type="NCBI Taxonomy" id="1217649"/>
    <lineage>
        <taxon>Bacteria</taxon>
        <taxon>Pseudomonadati</taxon>
        <taxon>Pseudomonadota</taxon>
        <taxon>Gammaproteobacteria</taxon>
        <taxon>Moraxellales</taxon>
        <taxon>Moraxellaceae</taxon>
        <taxon>Acinetobacter</taxon>
    </lineage>
</organism>
<dbReference type="InterPro" id="IPR003812">
    <property type="entry name" value="Fido"/>
</dbReference>
<keyword evidence="2" id="KW-0547">Nucleotide-binding</keyword>
<evidence type="ECO:0000256" key="1">
    <source>
        <dbReference type="PIRSR" id="PIRSR640198-1"/>
    </source>
</evidence>
<reference evidence="5 6" key="1">
    <citation type="submission" date="2013-02" db="EMBL/GenBank/DDBJ databases">
        <title>The Genome Sequence of Acinetobacter beijerinckii ANC 3835.</title>
        <authorList>
            <consortium name="The Broad Institute Genome Sequencing Platform"/>
            <consortium name="The Broad Institute Genome Sequencing Center for Infectious Disease"/>
            <person name="Cerqueira G."/>
            <person name="Feldgarden M."/>
            <person name="Courvalin P."/>
            <person name="Perichon B."/>
            <person name="Grillot-Courvalin C."/>
            <person name="Clermont D."/>
            <person name="Rocha E."/>
            <person name="Yoon E.-J."/>
            <person name="Nemec A."/>
            <person name="Walker B."/>
            <person name="Young S.K."/>
            <person name="Zeng Q."/>
            <person name="Gargeya S."/>
            <person name="Fitzgerald M."/>
            <person name="Haas B."/>
            <person name="Abouelleil A."/>
            <person name="Alvarado L."/>
            <person name="Arachchi H.M."/>
            <person name="Berlin A.M."/>
            <person name="Chapman S.B."/>
            <person name="Dewar J."/>
            <person name="Goldberg J."/>
            <person name="Griggs A."/>
            <person name="Gujja S."/>
            <person name="Hansen M."/>
            <person name="Howarth C."/>
            <person name="Imamovic A."/>
            <person name="Larimer J."/>
            <person name="McCowan C."/>
            <person name="Murphy C."/>
            <person name="Neiman D."/>
            <person name="Pearson M."/>
            <person name="Priest M."/>
            <person name="Roberts A."/>
            <person name="Saif S."/>
            <person name="Shea T."/>
            <person name="Sisk P."/>
            <person name="Sykes S."/>
            <person name="Wortman J."/>
            <person name="Nusbaum C."/>
            <person name="Birren B."/>
        </authorList>
    </citation>
    <scope>NUCLEOTIDE SEQUENCE [LARGE SCALE GENOMIC DNA]</scope>
    <source>
        <strain evidence="5 6">ANC 3835</strain>
    </source>
</reference>
<name>N9FIR7_9GAMM</name>
<dbReference type="PANTHER" id="PTHR13504:SF38">
    <property type="entry name" value="FIDO DOMAIN-CONTAINING PROTEIN"/>
    <property type="match status" value="1"/>
</dbReference>
<evidence type="ECO:0000259" key="4">
    <source>
        <dbReference type="PROSITE" id="PS51459"/>
    </source>
</evidence>
<feature type="binding site" evidence="2">
    <location>
        <begin position="195"/>
        <end position="202"/>
    </location>
    <ligand>
        <name>ATP</name>
        <dbReference type="ChEBI" id="CHEBI:30616"/>
    </ligand>
</feature>
<protein>
    <recommendedName>
        <fullName evidence="4">Fido domain-containing protein</fullName>
    </recommendedName>
</protein>
<dbReference type="EMBL" id="APQK01000012">
    <property type="protein sequence ID" value="ENW04811.1"/>
    <property type="molecule type" value="Genomic_DNA"/>
</dbReference>
<dbReference type="AlphaFoldDB" id="N9FIR7"/>